<evidence type="ECO:0000256" key="9">
    <source>
        <dbReference type="ARBA" id="ARBA00023047"/>
    </source>
</evidence>
<feature type="transmembrane region" description="Helical" evidence="11">
    <location>
        <begin position="248"/>
        <end position="269"/>
    </location>
</feature>
<dbReference type="PANTHER" id="PTHR30413">
    <property type="entry name" value="INNER MEMBRANE TRANSPORT PERMEASE"/>
    <property type="match status" value="1"/>
</dbReference>
<reference evidence="13" key="2">
    <citation type="submission" date="2020-09" db="EMBL/GenBank/DDBJ databases">
        <authorList>
            <person name="Sun Q."/>
            <person name="Kim S."/>
        </authorList>
    </citation>
    <scope>NUCLEOTIDE SEQUENCE</scope>
    <source>
        <strain evidence="13">KCTC 23310</strain>
    </source>
</reference>
<dbReference type="GO" id="GO:0043190">
    <property type="term" value="C:ATP-binding cassette (ABC) transporter complex"/>
    <property type="evidence" value="ECO:0007669"/>
    <property type="project" value="InterPro"/>
</dbReference>
<evidence type="ECO:0000256" key="4">
    <source>
        <dbReference type="ARBA" id="ARBA00022475"/>
    </source>
</evidence>
<reference evidence="13" key="1">
    <citation type="journal article" date="2014" name="Int. J. Syst. Evol. Microbiol.">
        <title>Complete genome sequence of Corynebacterium casei LMG S-19264T (=DSM 44701T), isolated from a smear-ripened cheese.</title>
        <authorList>
            <consortium name="US DOE Joint Genome Institute (JGI-PGF)"/>
            <person name="Walter F."/>
            <person name="Albersmeier A."/>
            <person name="Kalinowski J."/>
            <person name="Ruckert C."/>
        </authorList>
    </citation>
    <scope>NUCLEOTIDE SEQUENCE</scope>
    <source>
        <strain evidence="13">KCTC 23310</strain>
    </source>
</reference>
<evidence type="ECO:0000256" key="3">
    <source>
        <dbReference type="ARBA" id="ARBA00022448"/>
    </source>
</evidence>
<dbReference type="InterPro" id="IPR000412">
    <property type="entry name" value="ABC_2_transport"/>
</dbReference>
<dbReference type="InterPro" id="IPR047817">
    <property type="entry name" value="ABC2_TM_bact-type"/>
</dbReference>
<proteinExistence type="inferred from homology"/>
<evidence type="ECO:0000256" key="10">
    <source>
        <dbReference type="ARBA" id="ARBA00023136"/>
    </source>
</evidence>
<evidence type="ECO:0000256" key="11">
    <source>
        <dbReference type="RuleBase" id="RU361157"/>
    </source>
</evidence>
<keyword evidence="5" id="KW-0762">Sugar transport</keyword>
<keyword evidence="6 11" id="KW-0812">Transmembrane</keyword>
<dbReference type="InterPro" id="IPR013525">
    <property type="entry name" value="ABC2_TM"/>
</dbReference>
<feature type="transmembrane region" description="Helical" evidence="11">
    <location>
        <begin position="123"/>
        <end position="148"/>
    </location>
</feature>
<evidence type="ECO:0000256" key="5">
    <source>
        <dbReference type="ARBA" id="ARBA00022597"/>
    </source>
</evidence>
<evidence type="ECO:0000313" key="14">
    <source>
        <dbReference type="Proteomes" id="UP000638981"/>
    </source>
</evidence>
<dbReference type="GO" id="GO:0140359">
    <property type="term" value="F:ABC-type transporter activity"/>
    <property type="evidence" value="ECO:0007669"/>
    <property type="project" value="InterPro"/>
</dbReference>
<comment type="caution">
    <text evidence="13">The sequence shown here is derived from an EMBL/GenBank/DDBJ whole genome shotgun (WGS) entry which is preliminary data.</text>
</comment>
<feature type="transmembrane region" description="Helical" evidence="11">
    <location>
        <begin position="76"/>
        <end position="97"/>
    </location>
</feature>
<evidence type="ECO:0000256" key="6">
    <source>
        <dbReference type="ARBA" id="ARBA00022692"/>
    </source>
</evidence>
<name>A0A918WIX1_9RHOB</name>
<sequence length="277" mass="31277">MRRKPVGFVPAAQRPGSFSLPWRTGRSVGALVLREMTTTYGRSFGGYLWALLEPIGSVLILTIVFSVGLRLRQPSLGISFPMFYATGMLIFMLYVRIQQKVATSITYSRSLLRYPAVRFFDAILARVLLNLVTHMAVMVLIFSSMILLFETRTIVDLRWILMATAMATAFGIGVGMVNAFLMPMFPIYASLFSIATTPLFLISGVIFLFDEMPNSAQDILWYNPLVHIIAMMRRGFYGQYEASFVSPLYVFGVSLLLAVVGYILISRYFRQIVDRSF</sequence>
<keyword evidence="4 11" id="KW-1003">Cell membrane</keyword>
<dbReference type="Proteomes" id="UP000638981">
    <property type="component" value="Unassembled WGS sequence"/>
</dbReference>
<evidence type="ECO:0000256" key="2">
    <source>
        <dbReference type="ARBA" id="ARBA00007783"/>
    </source>
</evidence>
<comment type="subcellular location">
    <subcellularLocation>
        <location evidence="11">Cell inner membrane</location>
        <topology evidence="11">Multi-pass membrane protein</topology>
    </subcellularLocation>
    <subcellularLocation>
        <location evidence="1">Cell membrane</location>
        <topology evidence="1">Multi-pass membrane protein</topology>
    </subcellularLocation>
</comment>
<dbReference type="RefSeq" id="WP_189410796.1">
    <property type="nucleotide sequence ID" value="NZ_BMYJ01000003.1"/>
</dbReference>
<dbReference type="GO" id="GO:0015774">
    <property type="term" value="P:polysaccharide transport"/>
    <property type="evidence" value="ECO:0007669"/>
    <property type="project" value="UniProtKB-KW"/>
</dbReference>
<keyword evidence="8 11" id="KW-1133">Transmembrane helix</keyword>
<evidence type="ECO:0000256" key="7">
    <source>
        <dbReference type="ARBA" id="ARBA00022903"/>
    </source>
</evidence>
<keyword evidence="9" id="KW-0625">Polysaccharide transport</keyword>
<dbReference type="EMBL" id="BMYJ01000003">
    <property type="protein sequence ID" value="GHC51835.1"/>
    <property type="molecule type" value="Genomic_DNA"/>
</dbReference>
<accession>A0A918WIX1</accession>
<evidence type="ECO:0000256" key="1">
    <source>
        <dbReference type="ARBA" id="ARBA00004651"/>
    </source>
</evidence>
<dbReference type="PRINTS" id="PR00164">
    <property type="entry name" value="ABC2TRNSPORT"/>
</dbReference>
<feature type="transmembrane region" description="Helical" evidence="11">
    <location>
        <begin position="46"/>
        <end position="69"/>
    </location>
</feature>
<evidence type="ECO:0000313" key="13">
    <source>
        <dbReference type="EMBL" id="GHC51835.1"/>
    </source>
</evidence>
<dbReference type="GO" id="GO:0015920">
    <property type="term" value="P:lipopolysaccharide transport"/>
    <property type="evidence" value="ECO:0007669"/>
    <property type="project" value="TreeGrafter"/>
</dbReference>
<keyword evidence="14" id="KW-1185">Reference proteome</keyword>
<keyword evidence="7" id="KW-0972">Capsule biogenesis/degradation</keyword>
<gene>
    <name evidence="13" type="primary">rkpT1</name>
    <name evidence="13" type="ORF">GCM10007315_12840</name>
</gene>
<keyword evidence="3 11" id="KW-0813">Transport</keyword>
<dbReference type="PROSITE" id="PS51012">
    <property type="entry name" value="ABC_TM2"/>
    <property type="match status" value="1"/>
</dbReference>
<dbReference type="Pfam" id="PF01061">
    <property type="entry name" value="ABC2_membrane"/>
    <property type="match status" value="1"/>
</dbReference>
<evidence type="ECO:0000256" key="8">
    <source>
        <dbReference type="ARBA" id="ARBA00022989"/>
    </source>
</evidence>
<comment type="similarity">
    <text evidence="2 11">Belongs to the ABC-2 integral membrane protein family.</text>
</comment>
<feature type="transmembrane region" description="Helical" evidence="11">
    <location>
        <begin position="160"/>
        <end position="181"/>
    </location>
</feature>
<dbReference type="AlphaFoldDB" id="A0A918WIX1"/>
<feature type="domain" description="ABC transmembrane type-2" evidence="12">
    <location>
        <begin position="45"/>
        <end position="268"/>
    </location>
</feature>
<feature type="transmembrane region" description="Helical" evidence="11">
    <location>
        <begin position="187"/>
        <end position="208"/>
    </location>
</feature>
<evidence type="ECO:0000259" key="12">
    <source>
        <dbReference type="PROSITE" id="PS51012"/>
    </source>
</evidence>
<keyword evidence="10 11" id="KW-0472">Membrane</keyword>
<protein>
    <recommendedName>
        <fullName evidence="11">Transport permease protein</fullName>
    </recommendedName>
</protein>
<organism evidence="13 14">
    <name type="scientific">Neogemmobacter tilapiae</name>
    <dbReference type="NCBI Taxonomy" id="875041"/>
    <lineage>
        <taxon>Bacteria</taxon>
        <taxon>Pseudomonadati</taxon>
        <taxon>Pseudomonadota</taxon>
        <taxon>Alphaproteobacteria</taxon>
        <taxon>Rhodobacterales</taxon>
        <taxon>Paracoccaceae</taxon>
        <taxon>Neogemmobacter</taxon>
    </lineage>
</organism>
<dbReference type="PANTHER" id="PTHR30413:SF10">
    <property type="entry name" value="CAPSULE POLYSACCHARIDE EXPORT INNER-MEMBRANE PROTEIN CTRC"/>
    <property type="match status" value="1"/>
</dbReference>